<protein>
    <submittedName>
        <fullName evidence="2">Uncharacterized protein</fullName>
    </submittedName>
</protein>
<keyword evidence="3" id="KW-1185">Reference proteome</keyword>
<dbReference type="Proteomes" id="UP000377595">
    <property type="component" value="Unassembled WGS sequence"/>
</dbReference>
<sequence>MTRVFITDQGDKHHFSPECRSLTDGRQSGEVQGYKLNEIRQVDLAEASTSASRSARDGTARAGWTGHVCE</sequence>
<gene>
    <name evidence="2" type="ORF">Aple_095250</name>
</gene>
<feature type="compositionally biased region" description="Basic and acidic residues" evidence="1">
    <location>
        <begin position="9"/>
        <end position="23"/>
    </location>
</feature>
<comment type="caution">
    <text evidence="2">The sequence shown here is derived from an EMBL/GenBank/DDBJ whole genome shotgun (WGS) entry which is preliminary data.</text>
</comment>
<dbReference type="OrthoDB" id="3542736at2"/>
<name>A0A5M3Y095_9ACTN</name>
<dbReference type="EMBL" id="BLAF01000092">
    <property type="protein sequence ID" value="GES26626.1"/>
    <property type="molecule type" value="Genomic_DNA"/>
</dbReference>
<feature type="region of interest" description="Disordered" evidence="1">
    <location>
        <begin position="45"/>
        <end position="70"/>
    </location>
</feature>
<evidence type="ECO:0000313" key="3">
    <source>
        <dbReference type="Proteomes" id="UP000377595"/>
    </source>
</evidence>
<evidence type="ECO:0000256" key="1">
    <source>
        <dbReference type="SAM" id="MobiDB-lite"/>
    </source>
</evidence>
<dbReference type="RefSeq" id="WP_155351323.1">
    <property type="nucleotide sequence ID" value="NZ_BAAAHM010000061.1"/>
</dbReference>
<accession>A0A5M3Y095</accession>
<reference evidence="2 3" key="1">
    <citation type="submission" date="2019-10" db="EMBL/GenBank/DDBJ databases">
        <title>Whole genome shotgun sequence of Acrocarpospora pleiomorpha NBRC 16267.</title>
        <authorList>
            <person name="Ichikawa N."/>
            <person name="Kimura A."/>
            <person name="Kitahashi Y."/>
            <person name="Komaki H."/>
            <person name="Oguchi A."/>
        </authorList>
    </citation>
    <scope>NUCLEOTIDE SEQUENCE [LARGE SCALE GENOMIC DNA]</scope>
    <source>
        <strain evidence="2 3">NBRC 16267</strain>
    </source>
</reference>
<evidence type="ECO:0000313" key="2">
    <source>
        <dbReference type="EMBL" id="GES26626.1"/>
    </source>
</evidence>
<feature type="region of interest" description="Disordered" evidence="1">
    <location>
        <begin position="1"/>
        <end position="27"/>
    </location>
</feature>
<proteinExistence type="predicted"/>
<dbReference type="AlphaFoldDB" id="A0A5M3Y095"/>
<organism evidence="2 3">
    <name type="scientific">Acrocarpospora pleiomorpha</name>
    <dbReference type="NCBI Taxonomy" id="90975"/>
    <lineage>
        <taxon>Bacteria</taxon>
        <taxon>Bacillati</taxon>
        <taxon>Actinomycetota</taxon>
        <taxon>Actinomycetes</taxon>
        <taxon>Streptosporangiales</taxon>
        <taxon>Streptosporangiaceae</taxon>
        <taxon>Acrocarpospora</taxon>
    </lineage>
</organism>